<dbReference type="InterPro" id="IPR016181">
    <property type="entry name" value="Acyl_CoA_acyltransferase"/>
</dbReference>
<dbReference type="InterPro" id="IPR000182">
    <property type="entry name" value="GNAT_dom"/>
</dbReference>
<name>A0ABN2P1X9_9ACTN</name>
<evidence type="ECO:0000259" key="1">
    <source>
        <dbReference type="PROSITE" id="PS51186"/>
    </source>
</evidence>
<dbReference type="Gene3D" id="3.40.630.30">
    <property type="match status" value="1"/>
</dbReference>
<dbReference type="CDD" id="cd04301">
    <property type="entry name" value="NAT_SF"/>
    <property type="match status" value="1"/>
</dbReference>
<keyword evidence="3" id="KW-1185">Reference proteome</keyword>
<accession>A0ABN2P1X9</accession>
<organism evidence="2 3">
    <name type="scientific">Nocardioides lentus</name>
    <dbReference type="NCBI Taxonomy" id="338077"/>
    <lineage>
        <taxon>Bacteria</taxon>
        <taxon>Bacillati</taxon>
        <taxon>Actinomycetota</taxon>
        <taxon>Actinomycetes</taxon>
        <taxon>Propionibacteriales</taxon>
        <taxon>Nocardioidaceae</taxon>
        <taxon>Nocardioides</taxon>
    </lineage>
</organism>
<dbReference type="PROSITE" id="PS51186">
    <property type="entry name" value="GNAT"/>
    <property type="match status" value="1"/>
</dbReference>
<reference evidence="2 3" key="1">
    <citation type="journal article" date="2019" name="Int. J. Syst. Evol. Microbiol.">
        <title>The Global Catalogue of Microorganisms (GCM) 10K type strain sequencing project: providing services to taxonomists for standard genome sequencing and annotation.</title>
        <authorList>
            <consortium name="The Broad Institute Genomics Platform"/>
            <consortium name="The Broad Institute Genome Sequencing Center for Infectious Disease"/>
            <person name="Wu L."/>
            <person name="Ma J."/>
        </authorList>
    </citation>
    <scope>NUCLEOTIDE SEQUENCE [LARGE SCALE GENOMIC DNA]</scope>
    <source>
        <strain evidence="2 3">JCM 14046</strain>
    </source>
</reference>
<evidence type="ECO:0000313" key="2">
    <source>
        <dbReference type="EMBL" id="GAA1908003.1"/>
    </source>
</evidence>
<comment type="caution">
    <text evidence="2">The sequence shown here is derived from an EMBL/GenBank/DDBJ whole genome shotgun (WGS) entry which is preliminary data.</text>
</comment>
<gene>
    <name evidence="2" type="ORF">GCM10009737_06140</name>
</gene>
<feature type="domain" description="N-acetyltransferase" evidence="1">
    <location>
        <begin position="11"/>
        <end position="170"/>
    </location>
</feature>
<sequence length="177" mass="19927">MSDTVVPGAATVLRPVQRRDHAAVLELNDRNVDLLSPMDEQRLERLLDWADRAEVIEADGEFAGFVMTMAPGSDYDSAHYRAHAEHFGTDFYYLDRIVVDDRFRRHGLAGRAYDEIEAIAAPYGRLVLEVNLEPPNVPSLRFHEARGFRPVSDYPSADGKRVQLLALELPGPRRGRG</sequence>
<dbReference type="PIRSF" id="PIRSF028520">
    <property type="entry name" value="UCP028520"/>
    <property type="match status" value="1"/>
</dbReference>
<dbReference type="InterPro" id="IPR016890">
    <property type="entry name" value="UCP028520"/>
</dbReference>
<dbReference type="Proteomes" id="UP001501612">
    <property type="component" value="Unassembled WGS sequence"/>
</dbReference>
<dbReference type="Pfam" id="PF00583">
    <property type="entry name" value="Acetyltransf_1"/>
    <property type="match status" value="1"/>
</dbReference>
<protein>
    <submittedName>
        <fullName evidence="2">GNAT family N-acetyltransferase</fullName>
    </submittedName>
</protein>
<dbReference type="SUPFAM" id="SSF55729">
    <property type="entry name" value="Acyl-CoA N-acyltransferases (Nat)"/>
    <property type="match status" value="1"/>
</dbReference>
<dbReference type="EMBL" id="BAAAMY010000001">
    <property type="protein sequence ID" value="GAA1908003.1"/>
    <property type="molecule type" value="Genomic_DNA"/>
</dbReference>
<evidence type="ECO:0000313" key="3">
    <source>
        <dbReference type="Proteomes" id="UP001501612"/>
    </source>
</evidence>
<dbReference type="RefSeq" id="WP_344003527.1">
    <property type="nucleotide sequence ID" value="NZ_BAAAMY010000001.1"/>
</dbReference>
<proteinExistence type="predicted"/>